<dbReference type="PROSITE" id="PS50937">
    <property type="entry name" value="HTH_MERR_2"/>
    <property type="match status" value="1"/>
</dbReference>
<sequence length="137" mass="15700">MLISELARQSGISPRMLRYYEDQGLLRPVRRASGYREYRRVDQVRLTHIVTLQATGMTLEVIRRILPPLVAEVPLPQADSPLVAALREQRRQVVNAIHEQRRALRIIDQYLSDLGQVDVLPVANQNLEAETPRLQQG</sequence>
<dbReference type="PANTHER" id="PTHR30204:SF93">
    <property type="entry name" value="HTH MERR-TYPE DOMAIN-CONTAINING PROTEIN"/>
    <property type="match status" value="1"/>
</dbReference>
<dbReference type="InterPro" id="IPR009061">
    <property type="entry name" value="DNA-bd_dom_put_sf"/>
</dbReference>
<dbReference type="InterPro" id="IPR047057">
    <property type="entry name" value="MerR_fam"/>
</dbReference>
<dbReference type="GO" id="GO:0003700">
    <property type="term" value="F:DNA-binding transcription factor activity"/>
    <property type="evidence" value="ECO:0007669"/>
    <property type="project" value="InterPro"/>
</dbReference>
<evidence type="ECO:0000313" key="3">
    <source>
        <dbReference type="EMBL" id="QKZ03943.1"/>
    </source>
</evidence>
<proteinExistence type="predicted"/>
<dbReference type="EMBL" id="CP056030">
    <property type="protein sequence ID" value="QKZ03943.1"/>
    <property type="molecule type" value="Genomic_DNA"/>
</dbReference>
<dbReference type="KEGG" id="pez:HWQ56_09165"/>
<name>A0A7D5H4Y5_9PSED</name>
<dbReference type="Proteomes" id="UP000509568">
    <property type="component" value="Chromosome"/>
</dbReference>
<dbReference type="AlphaFoldDB" id="A0A7D5H4Y5"/>
<keyword evidence="4" id="KW-1185">Reference proteome</keyword>
<evidence type="ECO:0000259" key="2">
    <source>
        <dbReference type="PROSITE" id="PS50937"/>
    </source>
</evidence>
<dbReference type="PRINTS" id="PR00040">
    <property type="entry name" value="HTHMERR"/>
</dbReference>
<organism evidence="3 4">
    <name type="scientific">Pseudomonas eucalypticola</name>
    <dbReference type="NCBI Taxonomy" id="2599595"/>
    <lineage>
        <taxon>Bacteria</taxon>
        <taxon>Pseudomonadati</taxon>
        <taxon>Pseudomonadota</taxon>
        <taxon>Gammaproteobacteria</taxon>
        <taxon>Pseudomonadales</taxon>
        <taxon>Pseudomonadaceae</taxon>
        <taxon>Pseudomonas</taxon>
    </lineage>
</organism>
<gene>
    <name evidence="3" type="ORF">HWQ56_09165</name>
</gene>
<evidence type="ECO:0000256" key="1">
    <source>
        <dbReference type="ARBA" id="ARBA00023125"/>
    </source>
</evidence>
<feature type="domain" description="HTH merR-type" evidence="2">
    <location>
        <begin position="1"/>
        <end position="68"/>
    </location>
</feature>
<keyword evidence="1" id="KW-0238">DNA-binding</keyword>
<dbReference type="PROSITE" id="PS00552">
    <property type="entry name" value="HTH_MERR_1"/>
    <property type="match status" value="1"/>
</dbReference>
<dbReference type="InterPro" id="IPR000551">
    <property type="entry name" value="MerR-type_HTH_dom"/>
</dbReference>
<dbReference type="RefSeq" id="WP_158158182.1">
    <property type="nucleotide sequence ID" value="NZ_CP056030.1"/>
</dbReference>
<accession>A0A7D5H4Y5</accession>
<dbReference type="SUPFAM" id="SSF46955">
    <property type="entry name" value="Putative DNA-binding domain"/>
    <property type="match status" value="1"/>
</dbReference>
<dbReference type="GO" id="GO:0003677">
    <property type="term" value="F:DNA binding"/>
    <property type="evidence" value="ECO:0007669"/>
    <property type="project" value="UniProtKB-KW"/>
</dbReference>
<dbReference type="PANTHER" id="PTHR30204">
    <property type="entry name" value="REDOX-CYCLING DRUG-SENSING TRANSCRIPTIONAL ACTIVATOR SOXR"/>
    <property type="match status" value="1"/>
</dbReference>
<dbReference type="Gene3D" id="1.10.1660.10">
    <property type="match status" value="1"/>
</dbReference>
<evidence type="ECO:0000313" key="4">
    <source>
        <dbReference type="Proteomes" id="UP000509568"/>
    </source>
</evidence>
<protein>
    <submittedName>
        <fullName evidence="3">MerR family transcriptional regulator</fullName>
    </submittedName>
</protein>
<reference evidence="3 4" key="1">
    <citation type="submission" date="2020-06" db="EMBL/GenBank/DDBJ databases">
        <title>Pseudomonas eucalypticola sp. nov., an endophyte of Eucalyptus dunnii leaves with biocontrol ability of eucalyptus leaf blight.</title>
        <authorList>
            <person name="Liu Y."/>
            <person name="Song Z."/>
            <person name="Zeng H."/>
            <person name="Lu M."/>
            <person name="Wang X."/>
            <person name="Lian X."/>
            <person name="Zhang Q."/>
        </authorList>
    </citation>
    <scope>NUCLEOTIDE SEQUENCE [LARGE SCALE GENOMIC DNA]</scope>
    <source>
        <strain evidence="3 4">NP-1</strain>
    </source>
</reference>
<dbReference type="Pfam" id="PF13411">
    <property type="entry name" value="MerR_1"/>
    <property type="match status" value="1"/>
</dbReference>
<dbReference type="SMART" id="SM00422">
    <property type="entry name" value="HTH_MERR"/>
    <property type="match status" value="1"/>
</dbReference>